<comment type="caution">
    <text evidence="7">The sequence shown here is derived from an EMBL/GenBank/DDBJ whole genome shotgun (WGS) entry which is preliminary data.</text>
</comment>
<keyword evidence="2 3" id="KW-0802">TPR repeat</keyword>
<dbReference type="InterPro" id="IPR019734">
    <property type="entry name" value="TPR_rpt"/>
</dbReference>
<dbReference type="PROSITE" id="PS50293">
    <property type="entry name" value="TPR_REGION"/>
    <property type="match status" value="1"/>
</dbReference>
<evidence type="ECO:0000256" key="1">
    <source>
        <dbReference type="ARBA" id="ARBA00022737"/>
    </source>
</evidence>
<dbReference type="SMART" id="SM00028">
    <property type="entry name" value="TPR"/>
    <property type="match status" value="8"/>
</dbReference>
<evidence type="ECO:0000313" key="7">
    <source>
        <dbReference type="EMBL" id="TDY59889.1"/>
    </source>
</evidence>
<evidence type="ECO:0000313" key="8">
    <source>
        <dbReference type="Proteomes" id="UP000295066"/>
    </source>
</evidence>
<dbReference type="PANTHER" id="PTHR45586">
    <property type="entry name" value="TPR REPEAT-CONTAINING PROTEIN PA4667"/>
    <property type="match status" value="1"/>
</dbReference>
<feature type="region of interest" description="Disordered" evidence="5">
    <location>
        <begin position="141"/>
        <end position="161"/>
    </location>
</feature>
<dbReference type="Proteomes" id="UP000295066">
    <property type="component" value="Unassembled WGS sequence"/>
</dbReference>
<proteinExistence type="predicted"/>
<dbReference type="InterPro" id="IPR051012">
    <property type="entry name" value="CellSynth/LPSAsmb/PSIAsmb"/>
</dbReference>
<feature type="compositionally biased region" description="Basic and acidic residues" evidence="5">
    <location>
        <begin position="97"/>
        <end position="112"/>
    </location>
</feature>
<dbReference type="InterPro" id="IPR011990">
    <property type="entry name" value="TPR-like_helical_dom_sf"/>
</dbReference>
<keyword evidence="6" id="KW-0472">Membrane</keyword>
<dbReference type="Pfam" id="PF13181">
    <property type="entry name" value="TPR_8"/>
    <property type="match status" value="1"/>
</dbReference>
<keyword evidence="6" id="KW-0812">Transmembrane</keyword>
<feature type="transmembrane region" description="Helical" evidence="6">
    <location>
        <begin position="165"/>
        <end position="183"/>
    </location>
</feature>
<feature type="repeat" description="TPR" evidence="3">
    <location>
        <begin position="353"/>
        <end position="386"/>
    </location>
</feature>
<dbReference type="OrthoDB" id="9803982at2"/>
<evidence type="ECO:0000256" key="3">
    <source>
        <dbReference type="PROSITE-ProRule" id="PRU00339"/>
    </source>
</evidence>
<dbReference type="Gene3D" id="1.25.40.10">
    <property type="entry name" value="Tetratricopeptide repeat domain"/>
    <property type="match status" value="3"/>
</dbReference>
<feature type="repeat" description="TPR" evidence="3">
    <location>
        <begin position="290"/>
        <end position="323"/>
    </location>
</feature>
<evidence type="ECO:0000256" key="5">
    <source>
        <dbReference type="SAM" id="MobiDB-lite"/>
    </source>
</evidence>
<keyword evidence="8" id="KW-1185">Reference proteome</keyword>
<dbReference type="PROSITE" id="PS50005">
    <property type="entry name" value="TPR"/>
    <property type="match status" value="3"/>
</dbReference>
<sequence length="760" mass="82446">MDRNLENWLREKPIQPEEAGKESSQKMQDDVAALLGLPVAVYRGGRSVKDGSSAEEPAAERPYSETEPPAPSPEGDEILPSGEGERENRIYSSGPDEAERTEAPYEESRQDIRQNSGDDLQFLQDESVLPGEEDLLLSEQDEYPAPLVSPVERESSGKTGRGKRMAAAGMAAAAVAVGAYFLFGRESTGELVLKGREHSRGGDYAQALVYYNRAAEKNPLEFDALLGIAEALERLERKGEAVDAYYRCLQVAPGDPRVHAKLGFLFFSMSSYDNAIRSFQESVNFDPSDAAVFAGMGRAYEAKSDFVQAVSAFKKALDLQPSSEEYRTDLERAEKELSAQNEETERLERDILSKEKVLLGRAALGLGDLEESWNRFLQALDLMPDDHDALMGLGDVKKASGDMEGAAGFYRAVLEFHPGSSLAASALAEAEKALSALSPEAKPTEGKEKERVPETGNNAPVPPTAEKKVPDEKKAPKEEKNTPKDGMKTLKTPPSSPTPKKKPAPAVRPRQKGQPQAGQTRPAVQGSLSAYGEPSVTSSPAKPPRADKASPGREKGRRAAGVVGPSAEESPEALSGKGIEQLGRGNYSTAFSFFWKRMLLPPSPVSGASAESNRVFGGVPFSERRWRDITPVKEGPLEGHIPLSVPLPGGRETVPGWAAAKAPLIEAVALNPNEGAVYMNLAMSYILGRNEEGRTVVFGDRDEQEQAVYFSLLAHAWLRNGERANAALFLSAAKRRARGELLSHVLLLERFFLGKEKKGT</sequence>
<feature type="region of interest" description="Disordered" evidence="5">
    <location>
        <begin position="1"/>
        <end position="31"/>
    </location>
</feature>
<feature type="coiled-coil region" evidence="4">
    <location>
        <begin position="323"/>
        <end position="350"/>
    </location>
</feature>
<name>A0A4R8M3V3_9BACT</name>
<feature type="region of interest" description="Disordered" evidence="5">
    <location>
        <begin position="436"/>
        <end position="580"/>
    </location>
</feature>
<dbReference type="AlphaFoldDB" id="A0A4R8M3V3"/>
<evidence type="ECO:0000256" key="6">
    <source>
        <dbReference type="SAM" id="Phobius"/>
    </source>
</evidence>
<dbReference type="EMBL" id="SORI01000010">
    <property type="protein sequence ID" value="TDY59889.1"/>
    <property type="molecule type" value="Genomic_DNA"/>
</dbReference>
<feature type="repeat" description="TPR" evidence="3">
    <location>
        <begin position="256"/>
        <end position="289"/>
    </location>
</feature>
<keyword evidence="4" id="KW-0175">Coiled coil</keyword>
<feature type="region of interest" description="Disordered" evidence="5">
    <location>
        <begin position="43"/>
        <end position="113"/>
    </location>
</feature>
<protein>
    <submittedName>
        <fullName evidence="7">Tfp pilus assembly protein PilF</fullName>
    </submittedName>
</protein>
<gene>
    <name evidence="7" type="ORF">C8D99_11015</name>
</gene>
<feature type="compositionally biased region" description="Basic and acidic residues" evidence="5">
    <location>
        <begin position="544"/>
        <end position="554"/>
    </location>
</feature>
<keyword evidence="6" id="KW-1133">Transmembrane helix</keyword>
<evidence type="ECO:0000256" key="2">
    <source>
        <dbReference type="ARBA" id="ARBA00022803"/>
    </source>
</evidence>
<reference evidence="7 8" key="1">
    <citation type="submission" date="2019-03" db="EMBL/GenBank/DDBJ databases">
        <title>Genomic Encyclopedia of Type Strains, Phase IV (KMG-IV): sequencing the most valuable type-strain genomes for metagenomic binning, comparative biology and taxonomic classification.</title>
        <authorList>
            <person name="Goeker M."/>
        </authorList>
    </citation>
    <scope>NUCLEOTIDE SEQUENCE [LARGE SCALE GENOMIC DNA]</scope>
    <source>
        <strain evidence="7 8">DSM 25964</strain>
    </source>
</reference>
<feature type="compositionally biased region" description="Basic and acidic residues" evidence="5">
    <location>
        <begin position="465"/>
        <end position="488"/>
    </location>
</feature>
<dbReference type="SUPFAM" id="SSF48452">
    <property type="entry name" value="TPR-like"/>
    <property type="match status" value="1"/>
</dbReference>
<keyword evidence="1" id="KW-0677">Repeat</keyword>
<feature type="compositionally biased region" description="Basic and acidic residues" evidence="5">
    <location>
        <begin position="1"/>
        <end position="29"/>
    </location>
</feature>
<organism evidence="7 8">
    <name type="scientific">Aminivibrio pyruvatiphilus</name>
    <dbReference type="NCBI Taxonomy" id="1005740"/>
    <lineage>
        <taxon>Bacteria</taxon>
        <taxon>Thermotogati</taxon>
        <taxon>Synergistota</taxon>
        <taxon>Synergistia</taxon>
        <taxon>Synergistales</taxon>
        <taxon>Aminobacteriaceae</taxon>
        <taxon>Aminivibrio</taxon>
    </lineage>
</organism>
<dbReference type="Pfam" id="PF13432">
    <property type="entry name" value="TPR_16"/>
    <property type="match status" value="2"/>
</dbReference>
<evidence type="ECO:0000256" key="4">
    <source>
        <dbReference type="SAM" id="Coils"/>
    </source>
</evidence>
<feature type="compositionally biased region" description="Basic and acidic residues" evidence="5">
    <location>
        <begin position="442"/>
        <end position="453"/>
    </location>
</feature>
<accession>A0A4R8M3V3</accession>
<dbReference type="PANTHER" id="PTHR45586:SF1">
    <property type="entry name" value="LIPOPOLYSACCHARIDE ASSEMBLY PROTEIN B"/>
    <property type="match status" value="1"/>
</dbReference>